<proteinExistence type="predicted"/>
<keyword evidence="2" id="KW-1185">Reference proteome</keyword>
<organism evidence="1 2">
    <name type="scientific">Phyllosticta citricarpa</name>
    <dbReference type="NCBI Taxonomy" id="55181"/>
    <lineage>
        <taxon>Eukaryota</taxon>
        <taxon>Fungi</taxon>
        <taxon>Dikarya</taxon>
        <taxon>Ascomycota</taxon>
        <taxon>Pezizomycotina</taxon>
        <taxon>Dothideomycetes</taxon>
        <taxon>Dothideomycetes incertae sedis</taxon>
        <taxon>Botryosphaeriales</taxon>
        <taxon>Phyllostictaceae</taxon>
        <taxon>Phyllosticta</taxon>
    </lineage>
</organism>
<dbReference type="EMBL" id="JBBPDW010000001">
    <property type="protein sequence ID" value="KAK7556698.1"/>
    <property type="molecule type" value="Genomic_DNA"/>
</dbReference>
<gene>
    <name evidence="1" type="ORF">IWX46DRAFT_14610</name>
</gene>
<dbReference type="Proteomes" id="UP001365128">
    <property type="component" value="Unassembled WGS sequence"/>
</dbReference>
<evidence type="ECO:0008006" key="3">
    <source>
        <dbReference type="Google" id="ProtNLM"/>
    </source>
</evidence>
<name>A0ABR1MSF9_9PEZI</name>
<accession>A0ABR1MSF9</accession>
<reference evidence="1 2" key="1">
    <citation type="submission" date="2024-04" db="EMBL/GenBank/DDBJ databases">
        <title>Phyllosticta paracitricarpa is synonymous to the EU quarantine fungus P. citricarpa based on phylogenomic analyses.</title>
        <authorList>
            <consortium name="Lawrence Berkeley National Laboratory"/>
            <person name="Van Ingen-Buijs V.A."/>
            <person name="Van Westerhoven A.C."/>
            <person name="Haridas S."/>
            <person name="Skiadas P."/>
            <person name="Martin F."/>
            <person name="Groenewald J.Z."/>
            <person name="Crous P.W."/>
            <person name="Seidl M.F."/>
        </authorList>
    </citation>
    <scope>NUCLEOTIDE SEQUENCE [LARGE SCALE GENOMIC DNA]</scope>
    <source>
        <strain evidence="1 2">CBS 122670</strain>
    </source>
</reference>
<evidence type="ECO:0000313" key="1">
    <source>
        <dbReference type="EMBL" id="KAK7556698.1"/>
    </source>
</evidence>
<sequence>MLLAVIQINSGRVVAFWLLSPSKVCASASMQSRDCGRGAWCVSRGVLAIRRDLEAVASRGWIVSKHRRPESQRA</sequence>
<comment type="caution">
    <text evidence="1">The sequence shown here is derived from an EMBL/GenBank/DDBJ whole genome shotgun (WGS) entry which is preliminary data.</text>
</comment>
<evidence type="ECO:0000313" key="2">
    <source>
        <dbReference type="Proteomes" id="UP001365128"/>
    </source>
</evidence>
<protein>
    <recommendedName>
        <fullName evidence="3">Secreted protein</fullName>
    </recommendedName>
</protein>